<keyword evidence="5" id="KW-1185">Reference proteome</keyword>
<keyword evidence="1" id="KW-0175">Coiled coil</keyword>
<comment type="caution">
    <text evidence="4">The sequence shown here is derived from an EMBL/GenBank/DDBJ whole genome shotgun (WGS) entry which is preliminary data.</text>
</comment>
<feature type="compositionally biased region" description="Basic and acidic residues" evidence="2">
    <location>
        <begin position="138"/>
        <end position="168"/>
    </location>
</feature>
<keyword evidence="3" id="KW-0472">Membrane</keyword>
<proteinExistence type="predicted"/>
<dbReference type="Gene3D" id="1.10.287.1490">
    <property type="match status" value="1"/>
</dbReference>
<dbReference type="AlphaFoldDB" id="A0A6N9UNZ4"/>
<evidence type="ECO:0000256" key="3">
    <source>
        <dbReference type="SAM" id="Phobius"/>
    </source>
</evidence>
<feature type="region of interest" description="Disordered" evidence="2">
    <location>
        <begin position="1"/>
        <end position="47"/>
    </location>
</feature>
<evidence type="ECO:0000313" key="4">
    <source>
        <dbReference type="EMBL" id="NEB19591.1"/>
    </source>
</evidence>
<gene>
    <name evidence="4" type="ORF">G3I46_24365</name>
</gene>
<evidence type="ECO:0000256" key="1">
    <source>
        <dbReference type="SAM" id="Coils"/>
    </source>
</evidence>
<dbReference type="EMBL" id="JAAGMB010000542">
    <property type="protein sequence ID" value="NEB19591.1"/>
    <property type="molecule type" value="Genomic_DNA"/>
</dbReference>
<evidence type="ECO:0008006" key="6">
    <source>
        <dbReference type="Google" id="ProtNLM"/>
    </source>
</evidence>
<feature type="transmembrane region" description="Helical" evidence="3">
    <location>
        <begin position="268"/>
        <end position="288"/>
    </location>
</feature>
<keyword evidence="3" id="KW-0812">Transmembrane</keyword>
<name>A0A6N9UNZ4_9ACTN</name>
<feature type="region of interest" description="Disordered" evidence="2">
    <location>
        <begin position="138"/>
        <end position="170"/>
    </location>
</feature>
<dbReference type="RefSeq" id="WP_164141852.1">
    <property type="nucleotide sequence ID" value="NZ_JAAGMB010000542.1"/>
</dbReference>
<keyword evidence="3" id="KW-1133">Transmembrane helix</keyword>
<reference evidence="4 5" key="1">
    <citation type="submission" date="2020-01" db="EMBL/GenBank/DDBJ databases">
        <title>Insect and environment-associated Actinomycetes.</title>
        <authorList>
            <person name="Currrie C."/>
            <person name="Chevrette M."/>
            <person name="Carlson C."/>
            <person name="Stubbendieck R."/>
            <person name="Wendt-Pienkowski E."/>
        </authorList>
    </citation>
    <scope>NUCLEOTIDE SEQUENCE [LARGE SCALE GENOMIC DNA]</scope>
    <source>
        <strain evidence="4 5">SID14172</strain>
    </source>
</reference>
<evidence type="ECO:0000313" key="5">
    <source>
        <dbReference type="Proteomes" id="UP000469545"/>
    </source>
</evidence>
<organism evidence="4 5">
    <name type="scientific">Streptomyces coelicoflavus</name>
    <dbReference type="NCBI Taxonomy" id="285562"/>
    <lineage>
        <taxon>Bacteria</taxon>
        <taxon>Bacillati</taxon>
        <taxon>Actinomycetota</taxon>
        <taxon>Actinomycetes</taxon>
        <taxon>Kitasatosporales</taxon>
        <taxon>Streptomycetaceae</taxon>
        <taxon>Streptomyces</taxon>
    </lineage>
</organism>
<feature type="coiled-coil region" evidence="1">
    <location>
        <begin position="177"/>
        <end position="208"/>
    </location>
</feature>
<evidence type="ECO:0000256" key="2">
    <source>
        <dbReference type="SAM" id="MobiDB-lite"/>
    </source>
</evidence>
<accession>A0A6N9UNZ4</accession>
<sequence>MTVPAGLDDYGAALDPQSRADLGKPQGLKSAPSIPNPEYPHLGFNPVPGDTETVRGLEKKLSGCAKVLQETYDLVTKLLDGSYWKGDAAVAFREQLDGGPLPLNLKNAAHSIRKAARHLDRWEGELDDFQRRARRLEGDAKDAQDVVDRAQGRVERAGADPDLKKDGADGDTAQKALTRANGDLDDAKAELKKIIGKAKRLAEEHEEKAGYRARKIRDATKKLVPHEPGWFDEVLDWLGDNLPDILSFVAGLIGVAALLLSGPLGWGIATVAALMLTASGMSVVALGLRLADPVVRASLWDGMTKGELDADFWSNAVSVGADALGALPGVAAVAKGSFEATRAVRRSGQVLDFWQRAGTYGSKVIDEAGAITNLENSMVARAVRGFSDPGRAAATVSGTSGIVGVGTGGFGLYSKAVDAEADGIKDGTVASIDGSRLVLDGGGLVEIARHVFCR</sequence>
<dbReference type="Proteomes" id="UP000469545">
    <property type="component" value="Unassembled WGS sequence"/>
</dbReference>
<protein>
    <recommendedName>
        <fullName evidence="6">WXG100 family type VII secretion target</fullName>
    </recommendedName>
</protein>